<feature type="transmembrane region" description="Helical" evidence="7">
    <location>
        <begin position="121"/>
        <end position="142"/>
    </location>
</feature>
<dbReference type="Gene3D" id="1.20.1250.20">
    <property type="entry name" value="MFS general substrate transporter like domains"/>
    <property type="match status" value="1"/>
</dbReference>
<dbReference type="PROSITE" id="PS50850">
    <property type="entry name" value="MFS"/>
    <property type="match status" value="1"/>
</dbReference>
<organism evidence="9 10">
    <name type="scientific">Streptomyces albus</name>
    <dbReference type="NCBI Taxonomy" id="1888"/>
    <lineage>
        <taxon>Bacteria</taxon>
        <taxon>Bacillati</taxon>
        <taxon>Actinomycetota</taxon>
        <taxon>Actinomycetes</taxon>
        <taxon>Kitasatosporales</taxon>
        <taxon>Streptomycetaceae</taxon>
        <taxon>Streptomyces</taxon>
    </lineage>
</organism>
<reference evidence="9 10" key="1">
    <citation type="submission" date="2018-10" db="EMBL/GenBank/DDBJ databases">
        <title>Isolation of pseudouridimycin from Streptomyces albus DSM 40763.</title>
        <authorList>
            <person name="Rosenqvist P."/>
            <person name="Metsae-Ketelae M."/>
            <person name="Virta P."/>
        </authorList>
    </citation>
    <scope>NUCLEOTIDE SEQUENCE [LARGE SCALE GENOMIC DNA]</scope>
    <source>
        <strain evidence="9 10">DSM 40763</strain>
    </source>
</reference>
<feature type="region of interest" description="Disordered" evidence="6">
    <location>
        <begin position="459"/>
        <end position="503"/>
    </location>
</feature>
<sequence>MAQPPSVRGVADIVALIDGLRTVAGRARLSWYLAFGGLFLDAYANAALSAGLGPMTDQMKLSSTQISVLTATAPFLAIIFNPVGGWLASRIGRVPPLLIAKVFAVAGAVLAAFSGDFTTVWLGRVLVGVAYGVDFAVAMALLAEYTPKASSGRLNLWQAVWYIATTGNLALALGFYNLDVGQDIWRWSLGSAGVIAAVLLVLQWLFLVESPAWLASKGRLPEAVRNLRRMYGIEAVAAEPEAARDGAGAARPAVGFRDAGVLFKGAYLPRTVLSSVISLGQGMQYFAVGWYLPVISLAIFGESFEKATIGSMVFNAVGIAGGLASALFGRKLGLRLSSAYGFGGVFVALVVMGLTFGKAPLVVAFCLPVLFILCHSAGPGANGKSIAALSYTSDVRALGTGVTGMVGSFGSVIGLYVFPQIKESLGLGNTFLVLSVVPLLGMLTCLAVKWDPIQATASPDEAAADGTGSAAPAGTPGTPGSAPFPAAPGSGTAAPLGTGGGKP</sequence>
<feature type="transmembrane region" description="Helical" evidence="7">
    <location>
        <begin position="29"/>
        <end position="46"/>
    </location>
</feature>
<dbReference type="InterPro" id="IPR036259">
    <property type="entry name" value="MFS_trans_sf"/>
</dbReference>
<dbReference type="AlphaFoldDB" id="A0A8H1LHF1"/>
<feature type="transmembrane region" description="Helical" evidence="7">
    <location>
        <begin position="184"/>
        <end position="207"/>
    </location>
</feature>
<feature type="transmembrane region" description="Helical" evidence="7">
    <location>
        <begin position="66"/>
        <end position="87"/>
    </location>
</feature>
<evidence type="ECO:0000313" key="9">
    <source>
        <dbReference type="EMBL" id="TGG86531.1"/>
    </source>
</evidence>
<dbReference type="SUPFAM" id="SSF103473">
    <property type="entry name" value="MFS general substrate transporter"/>
    <property type="match status" value="1"/>
</dbReference>
<accession>A0A8H1LHF1</accession>
<evidence type="ECO:0000256" key="4">
    <source>
        <dbReference type="ARBA" id="ARBA00022989"/>
    </source>
</evidence>
<dbReference type="RefSeq" id="WP_016471059.1">
    <property type="nucleotide sequence ID" value="NZ_BBQG01000049.1"/>
</dbReference>
<dbReference type="GeneID" id="75180120"/>
<feature type="domain" description="Major facilitator superfamily (MFS) profile" evidence="8">
    <location>
        <begin position="30"/>
        <end position="453"/>
    </location>
</feature>
<feature type="transmembrane region" description="Helical" evidence="7">
    <location>
        <begin position="307"/>
        <end position="327"/>
    </location>
</feature>
<feature type="transmembrane region" description="Helical" evidence="7">
    <location>
        <begin position="94"/>
        <end position="115"/>
    </location>
</feature>
<evidence type="ECO:0000256" key="7">
    <source>
        <dbReference type="SAM" id="Phobius"/>
    </source>
</evidence>
<name>A0A8H1LHF1_9ACTN</name>
<feature type="transmembrane region" description="Helical" evidence="7">
    <location>
        <begin position="430"/>
        <end position="448"/>
    </location>
</feature>
<evidence type="ECO:0000256" key="6">
    <source>
        <dbReference type="SAM" id="MobiDB-lite"/>
    </source>
</evidence>
<feature type="transmembrane region" description="Helical" evidence="7">
    <location>
        <begin position="283"/>
        <end position="301"/>
    </location>
</feature>
<feature type="transmembrane region" description="Helical" evidence="7">
    <location>
        <begin position="395"/>
        <end position="418"/>
    </location>
</feature>
<keyword evidence="2" id="KW-0813">Transport</keyword>
<comment type="subcellular location">
    <subcellularLocation>
        <location evidence="1">Cell membrane</location>
        <topology evidence="1">Multi-pass membrane protein</topology>
    </subcellularLocation>
</comment>
<comment type="caution">
    <text evidence="9">The sequence shown here is derived from an EMBL/GenBank/DDBJ whole genome shotgun (WGS) entry which is preliminary data.</text>
</comment>
<feature type="transmembrane region" description="Helical" evidence="7">
    <location>
        <begin position="362"/>
        <end position="383"/>
    </location>
</feature>
<evidence type="ECO:0000256" key="5">
    <source>
        <dbReference type="ARBA" id="ARBA00023136"/>
    </source>
</evidence>
<dbReference type="GO" id="GO:0022857">
    <property type="term" value="F:transmembrane transporter activity"/>
    <property type="evidence" value="ECO:0007669"/>
    <property type="project" value="InterPro"/>
</dbReference>
<gene>
    <name evidence="9" type="ORF">D8771_05870</name>
</gene>
<dbReference type="InterPro" id="IPR050814">
    <property type="entry name" value="Myo-inositol_Transporter"/>
</dbReference>
<evidence type="ECO:0000256" key="2">
    <source>
        <dbReference type="ARBA" id="ARBA00022448"/>
    </source>
</evidence>
<keyword evidence="4 7" id="KW-1133">Transmembrane helix</keyword>
<keyword evidence="5 7" id="KW-0472">Membrane</keyword>
<dbReference type="PANTHER" id="PTHR48020">
    <property type="entry name" value="PROTON MYO-INOSITOL COTRANSPORTER"/>
    <property type="match status" value="1"/>
</dbReference>
<proteinExistence type="predicted"/>
<feature type="compositionally biased region" description="Low complexity" evidence="6">
    <location>
        <begin position="464"/>
        <end position="496"/>
    </location>
</feature>
<evidence type="ECO:0000313" key="10">
    <source>
        <dbReference type="Proteomes" id="UP000298111"/>
    </source>
</evidence>
<dbReference type="InterPro" id="IPR020846">
    <property type="entry name" value="MFS_dom"/>
</dbReference>
<evidence type="ECO:0000256" key="1">
    <source>
        <dbReference type="ARBA" id="ARBA00004651"/>
    </source>
</evidence>
<evidence type="ECO:0000259" key="8">
    <source>
        <dbReference type="PROSITE" id="PS50850"/>
    </source>
</evidence>
<feature type="transmembrane region" description="Helical" evidence="7">
    <location>
        <begin position="339"/>
        <end position="356"/>
    </location>
</feature>
<keyword evidence="3 7" id="KW-0812">Transmembrane</keyword>
<protein>
    <submittedName>
        <fullName evidence="9">MFS transporter</fullName>
    </submittedName>
</protein>
<dbReference type="Pfam" id="PF00083">
    <property type="entry name" value="Sugar_tr"/>
    <property type="match status" value="1"/>
</dbReference>
<feature type="transmembrane region" description="Helical" evidence="7">
    <location>
        <begin position="154"/>
        <end position="178"/>
    </location>
</feature>
<evidence type="ECO:0000256" key="3">
    <source>
        <dbReference type="ARBA" id="ARBA00022692"/>
    </source>
</evidence>
<dbReference type="GO" id="GO:0005886">
    <property type="term" value="C:plasma membrane"/>
    <property type="evidence" value="ECO:0007669"/>
    <property type="project" value="UniProtKB-SubCell"/>
</dbReference>
<dbReference type="EMBL" id="RCIY01000040">
    <property type="protein sequence ID" value="TGG86531.1"/>
    <property type="molecule type" value="Genomic_DNA"/>
</dbReference>
<dbReference type="InterPro" id="IPR005828">
    <property type="entry name" value="MFS_sugar_transport-like"/>
</dbReference>
<dbReference type="Proteomes" id="UP000298111">
    <property type="component" value="Unassembled WGS sequence"/>
</dbReference>
<dbReference type="PANTHER" id="PTHR48020:SF12">
    <property type="entry name" value="PROTON MYO-INOSITOL COTRANSPORTER"/>
    <property type="match status" value="1"/>
</dbReference>